<evidence type="ECO:0000313" key="2">
    <source>
        <dbReference type="EMBL" id="TWF72916.1"/>
    </source>
</evidence>
<sequence>MEDIRETTEVEPEDLEPVKDEDLPEFALMVDVPD</sequence>
<reference evidence="2 3" key="1">
    <citation type="submission" date="2019-06" db="EMBL/GenBank/DDBJ databases">
        <title>Sequencing the genomes of 1000 actinobacteria strains.</title>
        <authorList>
            <person name="Klenk H.-P."/>
        </authorList>
    </citation>
    <scope>NUCLEOTIDE SEQUENCE [LARGE SCALE GENOMIC DNA]</scope>
    <source>
        <strain evidence="2 3">DSM 44826</strain>
    </source>
</reference>
<keyword evidence="3" id="KW-1185">Reference proteome</keyword>
<dbReference type="AlphaFoldDB" id="A0A561SDH0"/>
<gene>
    <name evidence="2" type="ORF">FHX73_1667</name>
</gene>
<dbReference type="Proteomes" id="UP000317940">
    <property type="component" value="Unassembled WGS sequence"/>
</dbReference>
<organism evidence="2 3">
    <name type="scientific">Kitasatospora viridis</name>
    <dbReference type="NCBI Taxonomy" id="281105"/>
    <lineage>
        <taxon>Bacteria</taxon>
        <taxon>Bacillati</taxon>
        <taxon>Actinomycetota</taxon>
        <taxon>Actinomycetes</taxon>
        <taxon>Kitasatosporales</taxon>
        <taxon>Streptomycetaceae</taxon>
        <taxon>Kitasatospora</taxon>
    </lineage>
</organism>
<accession>A0A561SDH0</accession>
<protein>
    <submittedName>
        <fullName evidence="2">Uncharacterized protein</fullName>
    </submittedName>
</protein>
<dbReference type="EMBL" id="VIWT01000006">
    <property type="protein sequence ID" value="TWF72916.1"/>
    <property type="molecule type" value="Genomic_DNA"/>
</dbReference>
<comment type="caution">
    <text evidence="2">The sequence shown here is derived from an EMBL/GenBank/DDBJ whole genome shotgun (WGS) entry which is preliminary data.</text>
</comment>
<evidence type="ECO:0000313" key="3">
    <source>
        <dbReference type="Proteomes" id="UP000317940"/>
    </source>
</evidence>
<name>A0A561SDH0_9ACTN</name>
<feature type="region of interest" description="Disordered" evidence="1">
    <location>
        <begin position="1"/>
        <end position="21"/>
    </location>
</feature>
<evidence type="ECO:0000256" key="1">
    <source>
        <dbReference type="SAM" id="MobiDB-lite"/>
    </source>
</evidence>
<proteinExistence type="predicted"/>